<gene>
    <name evidence="4" type="ORF">PPSIR1_31018</name>
</gene>
<comment type="caution">
    <text evidence="4">The sequence shown here is derived from an EMBL/GenBank/DDBJ whole genome shotgun (WGS) entry which is preliminary data.</text>
</comment>
<dbReference type="EMBL" id="ABCS01000113">
    <property type="protein sequence ID" value="EDM74831.1"/>
    <property type="molecule type" value="Genomic_DNA"/>
</dbReference>
<dbReference type="eggNOG" id="COG3666">
    <property type="taxonomic scope" value="Bacteria"/>
</dbReference>
<name>A6GGZ9_9BACT</name>
<dbReference type="Pfam" id="PF01609">
    <property type="entry name" value="DDE_Tnp_1"/>
    <property type="match status" value="1"/>
</dbReference>
<protein>
    <submittedName>
        <fullName evidence="4">Transposase, IS4 family protein</fullName>
    </submittedName>
</protein>
<dbReference type="InterPro" id="IPR047629">
    <property type="entry name" value="IS1182_transpos"/>
</dbReference>
<accession>A6GGZ9</accession>
<dbReference type="PANTHER" id="PTHR33408:SF4">
    <property type="entry name" value="TRANSPOSASE DDE DOMAIN-CONTAINING PROTEIN"/>
    <property type="match status" value="1"/>
</dbReference>
<dbReference type="NCBIfam" id="NF033551">
    <property type="entry name" value="transpos_IS1182"/>
    <property type="match status" value="1"/>
</dbReference>
<dbReference type="RefSeq" id="WP_006975987.1">
    <property type="nucleotide sequence ID" value="NZ_ABCS01000113.1"/>
</dbReference>
<dbReference type="InterPro" id="IPR002559">
    <property type="entry name" value="Transposase_11"/>
</dbReference>
<organism evidence="4 5">
    <name type="scientific">Plesiocystis pacifica SIR-1</name>
    <dbReference type="NCBI Taxonomy" id="391625"/>
    <lineage>
        <taxon>Bacteria</taxon>
        <taxon>Pseudomonadati</taxon>
        <taxon>Myxococcota</taxon>
        <taxon>Polyangia</taxon>
        <taxon>Nannocystales</taxon>
        <taxon>Nannocystaceae</taxon>
        <taxon>Plesiocystis</taxon>
    </lineage>
</organism>
<sequence>MPKSRREKPRLREAERHQLEFRSYNLDSLLADDHRARLLWAAVGQLDLSSFYDAIEARGAQPGRPATDPKVLLTLWLYAISEGIGSARHLARLCERDNVYRWICGGLSMNHHTLAEFRTGHGDKLDELMTQLLATLMHQGLVTLRQVSQDGVRVRASAGAGSFRRRATLNKCLKEAKARVRELSRQLESDPGAENKREQAAKERAARERQERLTRALAELDELEKQDKAKEPKKKSTRSKKQTTKTNEKKKAKKKERRVSTTDPEARVMKMGDGGWRPSFNLQFAQDTKENFIVGVGVTNVGSDKSQMLPMCAQVLARTGVRPREWLVDGGFVKLAAIHEMEAKGTRVYAPVPKPRDEEDDPYARKPKDTDETWRWRRRMKTESAKRKYRQRGAHAELVNADLRAWRGLQQLPVRGESKVRTVGLWMALTYNLLKWTKLVPMPA</sequence>
<reference evidence="4 5" key="1">
    <citation type="submission" date="2007-06" db="EMBL/GenBank/DDBJ databases">
        <authorList>
            <person name="Shimkets L."/>
            <person name="Ferriera S."/>
            <person name="Johnson J."/>
            <person name="Kravitz S."/>
            <person name="Beeson K."/>
            <person name="Sutton G."/>
            <person name="Rogers Y.-H."/>
            <person name="Friedman R."/>
            <person name="Frazier M."/>
            <person name="Venter J.C."/>
        </authorList>
    </citation>
    <scope>NUCLEOTIDE SEQUENCE [LARGE SCALE GENOMIC DNA]</scope>
    <source>
        <strain evidence="4 5">SIR-1</strain>
    </source>
</reference>
<dbReference type="GO" id="GO:0006313">
    <property type="term" value="P:DNA transposition"/>
    <property type="evidence" value="ECO:0007669"/>
    <property type="project" value="InterPro"/>
</dbReference>
<evidence type="ECO:0000259" key="3">
    <source>
        <dbReference type="Pfam" id="PF05598"/>
    </source>
</evidence>
<dbReference type="GO" id="GO:0004803">
    <property type="term" value="F:transposase activity"/>
    <property type="evidence" value="ECO:0007669"/>
    <property type="project" value="InterPro"/>
</dbReference>
<evidence type="ECO:0000313" key="4">
    <source>
        <dbReference type="EMBL" id="EDM74831.1"/>
    </source>
</evidence>
<feature type="compositionally biased region" description="Basic and acidic residues" evidence="1">
    <location>
        <begin position="354"/>
        <end position="370"/>
    </location>
</feature>
<dbReference type="InterPro" id="IPR008490">
    <property type="entry name" value="Transposase_InsH_N"/>
</dbReference>
<feature type="domain" description="Transposase InsH N-terminal" evidence="3">
    <location>
        <begin position="26"/>
        <end position="119"/>
    </location>
</feature>
<keyword evidence="5" id="KW-1185">Reference proteome</keyword>
<dbReference type="Proteomes" id="UP000005801">
    <property type="component" value="Unassembled WGS sequence"/>
</dbReference>
<feature type="compositionally biased region" description="Basic and acidic residues" evidence="1">
    <location>
        <begin position="258"/>
        <end position="270"/>
    </location>
</feature>
<evidence type="ECO:0000259" key="2">
    <source>
        <dbReference type="Pfam" id="PF01609"/>
    </source>
</evidence>
<dbReference type="OrthoDB" id="5368695at2"/>
<feature type="compositionally biased region" description="Basic residues" evidence="1">
    <location>
        <begin position="231"/>
        <end position="257"/>
    </location>
</feature>
<evidence type="ECO:0000313" key="5">
    <source>
        <dbReference type="Proteomes" id="UP000005801"/>
    </source>
</evidence>
<proteinExistence type="predicted"/>
<feature type="domain" description="Transposase IS4-like" evidence="2">
    <location>
        <begin position="267"/>
        <end position="433"/>
    </location>
</feature>
<dbReference type="GO" id="GO:0003677">
    <property type="term" value="F:DNA binding"/>
    <property type="evidence" value="ECO:0007669"/>
    <property type="project" value="InterPro"/>
</dbReference>
<feature type="region of interest" description="Disordered" evidence="1">
    <location>
        <begin position="351"/>
        <end position="370"/>
    </location>
</feature>
<dbReference type="STRING" id="391625.PPSIR1_31018"/>
<feature type="region of interest" description="Disordered" evidence="1">
    <location>
        <begin position="181"/>
        <end position="274"/>
    </location>
</feature>
<evidence type="ECO:0000256" key="1">
    <source>
        <dbReference type="SAM" id="MobiDB-lite"/>
    </source>
</evidence>
<dbReference type="PANTHER" id="PTHR33408">
    <property type="entry name" value="TRANSPOSASE"/>
    <property type="match status" value="1"/>
</dbReference>
<dbReference type="AlphaFoldDB" id="A6GGZ9"/>
<dbReference type="Pfam" id="PF05598">
    <property type="entry name" value="DUF772"/>
    <property type="match status" value="1"/>
</dbReference>
<feature type="compositionally biased region" description="Basic and acidic residues" evidence="1">
    <location>
        <begin position="181"/>
        <end position="214"/>
    </location>
</feature>